<sequence>MSGTWTEDEKVKRRGSSGSSSSSGHGHGHGHGRKGSVVPRSLMISPNLDALLEHEERKRAALLESEPRTPETCSQSQSPEQSGVPSGLPPPPRRLRGSRVPTSPLAETAQRRASMGALAVESSSSMSNPYINPAPTLEEVLQLDGSKEAAQPRSPSQSAKGPEKIQEAAPGKAFGTQLNLFRVRSAKVKKQKENESLQTNMQDGWRRRPLISHGQRASLSSIESASTHGPASTLEHEPRISISSTVYPASSAHSHPQSLYNEPAYDRASFIEIVSPTHPEFELPRVSPDGNTDPPLSPIQFSGPSPSERSFAIDMPRSSSPKPPIPTTPKPMFIRPQLKSSPRGSPTRYTPSPLPPTTNFLDVDERADLVRKSRKLTRVFGQTPGGDAIVQSDTRMDDADRPRSKLRPRPDSFVLRRHSMPPTPDDASFLSIVSPRIEPPSPSRASSKSSDHHQIRPGSPTSFIDLSDDEAPASAARSSGTRPAQKASRRSSSPTNQSVDTMSILSVDDRLDDERRRKRERLAKLHRFLGSRVPANLVLGIDDLEASLPPAQDSPTSKPGTPEGDDTTRRAWLRRRRSRSVTAPPSRWSEDIDRVKEELDDAEKALNVRRAQKMEKVFGVAPPLTLYHTRHCPSPSTLPPAKSLPPVPTISPLINDLPTLTLGHTLTLDRERDSPSRFAYPTGKTKAKKNGRPGTSESNKQLLPQGYEHSGFDDRLGPTVTPLPGDARHSLIYTHYQHSLNSLNDILDRDDRESLAELHQYLNNTELPSPTPAPAEDDLTALHLSRERERRLSVASTIKSERRRSLPARTSLLSLASASSDLSVLSGLSGLSGSGSGGMSTPKAEITTFQARRRRAAKLTQFFGVNYRELVNDVLESIESGVEHEQRRGTLRAEEVEVCLSFIVICRPALEAPQSQNQATRPILKRTKNETL</sequence>
<dbReference type="AlphaFoldDB" id="A0A409YT14"/>
<feature type="compositionally biased region" description="Basic and acidic residues" evidence="1">
    <location>
        <begin position="55"/>
        <end position="69"/>
    </location>
</feature>
<feature type="region of interest" description="Disordered" evidence="1">
    <location>
        <begin position="55"/>
        <end position="173"/>
    </location>
</feature>
<dbReference type="InParanoid" id="A0A409YT14"/>
<gene>
    <name evidence="2" type="ORF">CVT26_005362</name>
</gene>
<reference evidence="2 3" key="1">
    <citation type="journal article" date="2018" name="Evol. Lett.">
        <title>Horizontal gene cluster transfer increased hallucinogenic mushroom diversity.</title>
        <authorList>
            <person name="Reynolds H.T."/>
            <person name="Vijayakumar V."/>
            <person name="Gluck-Thaler E."/>
            <person name="Korotkin H.B."/>
            <person name="Matheny P.B."/>
            <person name="Slot J.C."/>
        </authorList>
    </citation>
    <scope>NUCLEOTIDE SEQUENCE [LARGE SCALE GENOMIC DNA]</scope>
    <source>
        <strain evidence="2 3">SRW20</strain>
    </source>
</reference>
<feature type="compositionally biased region" description="Polar residues" evidence="1">
    <location>
        <begin position="71"/>
        <end position="81"/>
    </location>
</feature>
<evidence type="ECO:0000313" key="2">
    <source>
        <dbReference type="EMBL" id="PPR06140.1"/>
    </source>
</evidence>
<feature type="compositionally biased region" description="Polar residues" evidence="1">
    <location>
        <begin position="215"/>
        <end position="230"/>
    </location>
</feature>
<name>A0A409YT14_9AGAR</name>
<evidence type="ECO:0000256" key="1">
    <source>
        <dbReference type="SAM" id="MobiDB-lite"/>
    </source>
</evidence>
<dbReference type="OrthoDB" id="354769at2759"/>
<feature type="compositionally biased region" description="Polar residues" evidence="1">
    <location>
        <begin position="338"/>
        <end position="350"/>
    </location>
</feature>
<feature type="region of interest" description="Disordered" evidence="1">
    <location>
        <begin position="546"/>
        <end position="586"/>
    </location>
</feature>
<feature type="region of interest" description="Disordered" evidence="1">
    <location>
        <begin position="186"/>
        <end position="240"/>
    </location>
</feature>
<feature type="region of interest" description="Disordered" evidence="1">
    <location>
        <begin position="1"/>
        <end position="42"/>
    </location>
</feature>
<dbReference type="EMBL" id="NHYE01000373">
    <property type="protein sequence ID" value="PPR06140.1"/>
    <property type="molecule type" value="Genomic_DNA"/>
</dbReference>
<dbReference type="Proteomes" id="UP000284706">
    <property type="component" value="Unassembled WGS sequence"/>
</dbReference>
<accession>A0A409YT14</accession>
<keyword evidence="3" id="KW-1185">Reference proteome</keyword>
<feature type="compositionally biased region" description="Polar residues" evidence="1">
    <location>
        <begin position="693"/>
        <end position="702"/>
    </location>
</feature>
<organism evidence="2 3">
    <name type="scientific">Gymnopilus dilepis</name>
    <dbReference type="NCBI Taxonomy" id="231916"/>
    <lineage>
        <taxon>Eukaryota</taxon>
        <taxon>Fungi</taxon>
        <taxon>Dikarya</taxon>
        <taxon>Basidiomycota</taxon>
        <taxon>Agaricomycotina</taxon>
        <taxon>Agaricomycetes</taxon>
        <taxon>Agaricomycetidae</taxon>
        <taxon>Agaricales</taxon>
        <taxon>Agaricineae</taxon>
        <taxon>Hymenogastraceae</taxon>
        <taxon>Gymnopilus</taxon>
    </lineage>
</organism>
<feature type="region of interest" description="Disordered" evidence="1">
    <location>
        <begin position="671"/>
        <end position="707"/>
    </location>
</feature>
<evidence type="ECO:0000313" key="3">
    <source>
        <dbReference type="Proteomes" id="UP000284706"/>
    </source>
</evidence>
<feature type="compositionally biased region" description="Basic and acidic residues" evidence="1">
    <location>
        <begin position="394"/>
        <end position="403"/>
    </location>
</feature>
<feature type="compositionally biased region" description="Polar residues" evidence="1">
    <location>
        <begin position="490"/>
        <end position="504"/>
    </location>
</feature>
<protein>
    <submittedName>
        <fullName evidence="2">Uncharacterized protein</fullName>
    </submittedName>
</protein>
<comment type="caution">
    <text evidence="2">The sequence shown here is derived from an EMBL/GenBank/DDBJ whole genome shotgun (WGS) entry which is preliminary data.</text>
</comment>
<feature type="region of interest" description="Disordered" evidence="1">
    <location>
        <begin position="375"/>
        <end position="514"/>
    </location>
</feature>
<feature type="compositionally biased region" description="Polar residues" evidence="1">
    <location>
        <begin position="299"/>
        <end position="308"/>
    </location>
</feature>
<proteinExistence type="predicted"/>
<feature type="region of interest" description="Disordered" evidence="1">
    <location>
        <begin position="280"/>
        <end position="363"/>
    </location>
</feature>
<feature type="compositionally biased region" description="Polar residues" evidence="1">
    <location>
        <begin position="121"/>
        <end position="130"/>
    </location>
</feature>